<comment type="caution">
    <text evidence="1">The sequence shown here is derived from an EMBL/GenBank/DDBJ whole genome shotgun (WGS) entry which is preliminary data.</text>
</comment>
<reference evidence="1" key="1">
    <citation type="journal article" date="2023" name="G3 (Bethesda)">
        <title>A reference genome for the long-term kleptoplast-retaining sea slug Elysia crispata morphotype clarki.</title>
        <authorList>
            <person name="Eastman K.E."/>
            <person name="Pendleton A.L."/>
            <person name="Shaikh M.A."/>
            <person name="Suttiyut T."/>
            <person name="Ogas R."/>
            <person name="Tomko P."/>
            <person name="Gavelis G."/>
            <person name="Widhalm J.R."/>
            <person name="Wisecaver J.H."/>
        </authorList>
    </citation>
    <scope>NUCLEOTIDE SEQUENCE</scope>
    <source>
        <strain evidence="1">ECLA1</strain>
    </source>
</reference>
<proteinExistence type="predicted"/>
<dbReference type="AlphaFoldDB" id="A0AAE0ZFF2"/>
<keyword evidence="2" id="KW-1185">Reference proteome</keyword>
<dbReference type="Proteomes" id="UP001283361">
    <property type="component" value="Unassembled WGS sequence"/>
</dbReference>
<evidence type="ECO:0000313" key="2">
    <source>
        <dbReference type="Proteomes" id="UP001283361"/>
    </source>
</evidence>
<name>A0AAE0ZFF2_9GAST</name>
<organism evidence="1 2">
    <name type="scientific">Elysia crispata</name>
    <name type="common">lettuce slug</name>
    <dbReference type="NCBI Taxonomy" id="231223"/>
    <lineage>
        <taxon>Eukaryota</taxon>
        <taxon>Metazoa</taxon>
        <taxon>Spiralia</taxon>
        <taxon>Lophotrochozoa</taxon>
        <taxon>Mollusca</taxon>
        <taxon>Gastropoda</taxon>
        <taxon>Heterobranchia</taxon>
        <taxon>Euthyneura</taxon>
        <taxon>Panpulmonata</taxon>
        <taxon>Sacoglossa</taxon>
        <taxon>Placobranchoidea</taxon>
        <taxon>Plakobranchidae</taxon>
        <taxon>Elysia</taxon>
    </lineage>
</organism>
<evidence type="ECO:0000313" key="1">
    <source>
        <dbReference type="EMBL" id="KAK3768320.1"/>
    </source>
</evidence>
<gene>
    <name evidence="1" type="ORF">RRG08_031112</name>
</gene>
<dbReference type="EMBL" id="JAWDGP010004062">
    <property type="protein sequence ID" value="KAK3768320.1"/>
    <property type="molecule type" value="Genomic_DNA"/>
</dbReference>
<protein>
    <submittedName>
        <fullName evidence="1">Uncharacterized protein</fullName>
    </submittedName>
</protein>
<accession>A0AAE0ZFF2</accession>
<sequence>MTARTKAGAGVREKDARCPRNRVRVHVDARLDYSLVVSSTHSNCSHQTGSRDAGLCVACWTPCMSGFPTNSVVFQNFFHPLFASRRFE</sequence>